<proteinExistence type="predicted"/>
<sequence>MVWGPDGALYVGGIGNPGKVHTIRQTLVWITEIKISNGKPTFEMLAKEQKRRDGVEIES</sequence>
<accession>A0A9D7SYP6</accession>
<organism evidence="1 2">
    <name type="scientific">Candidatus Opimibacter skivensis</name>
    <dbReference type="NCBI Taxonomy" id="2982028"/>
    <lineage>
        <taxon>Bacteria</taxon>
        <taxon>Pseudomonadati</taxon>
        <taxon>Bacteroidota</taxon>
        <taxon>Saprospiria</taxon>
        <taxon>Saprospirales</taxon>
        <taxon>Saprospiraceae</taxon>
        <taxon>Candidatus Opimibacter</taxon>
    </lineage>
</organism>
<protein>
    <submittedName>
        <fullName evidence="1">Uncharacterized protein</fullName>
    </submittedName>
</protein>
<comment type="caution">
    <text evidence="1">The sequence shown here is derived from an EMBL/GenBank/DDBJ whole genome shotgun (WGS) entry which is preliminary data.</text>
</comment>
<dbReference type="EMBL" id="JADKGY010000014">
    <property type="protein sequence ID" value="MBK9983239.1"/>
    <property type="molecule type" value="Genomic_DNA"/>
</dbReference>
<evidence type="ECO:0000313" key="1">
    <source>
        <dbReference type="EMBL" id="MBK9983239.1"/>
    </source>
</evidence>
<name>A0A9D7SYP6_9BACT</name>
<dbReference type="AlphaFoldDB" id="A0A9D7SYP6"/>
<reference evidence="1 2" key="1">
    <citation type="submission" date="2020-10" db="EMBL/GenBank/DDBJ databases">
        <title>Connecting structure to function with the recovery of over 1000 high-quality activated sludge metagenome-assembled genomes encoding full-length rRNA genes using long-read sequencing.</title>
        <authorList>
            <person name="Singleton C.M."/>
            <person name="Petriglieri F."/>
            <person name="Kristensen J.M."/>
            <person name="Kirkegaard R.H."/>
            <person name="Michaelsen T.Y."/>
            <person name="Andersen M.H."/>
            <person name="Karst S.M."/>
            <person name="Dueholm M.S."/>
            <person name="Nielsen P.H."/>
            <person name="Albertsen M."/>
        </authorList>
    </citation>
    <scope>NUCLEOTIDE SEQUENCE [LARGE SCALE GENOMIC DNA]</scope>
    <source>
        <strain evidence="1">Ribe_18-Q3-R11-54_MAXAC.273</strain>
    </source>
</reference>
<dbReference type="Proteomes" id="UP000808337">
    <property type="component" value="Unassembled WGS sequence"/>
</dbReference>
<gene>
    <name evidence="1" type="ORF">IPP15_12670</name>
</gene>
<evidence type="ECO:0000313" key="2">
    <source>
        <dbReference type="Proteomes" id="UP000808337"/>
    </source>
</evidence>